<dbReference type="GO" id="GO:0008234">
    <property type="term" value="F:cysteine-type peptidase activity"/>
    <property type="evidence" value="ECO:0007669"/>
    <property type="project" value="InterPro"/>
</dbReference>
<dbReference type="InterPro" id="IPR022409">
    <property type="entry name" value="PKD/Chitinase_dom"/>
</dbReference>
<dbReference type="SMART" id="SM00089">
    <property type="entry name" value="PKD"/>
    <property type="match status" value="2"/>
</dbReference>
<dbReference type="PANTHER" id="PTHR42754:SF1">
    <property type="entry name" value="LIPOPROTEIN"/>
    <property type="match status" value="1"/>
</dbReference>
<keyword evidence="3" id="KW-1185">Reference proteome</keyword>
<dbReference type="GeneID" id="74306038"/>
<dbReference type="Pfam" id="PF18911">
    <property type="entry name" value="PKD_4"/>
    <property type="match status" value="2"/>
</dbReference>
<dbReference type="InterPro" id="IPR000601">
    <property type="entry name" value="PKD_dom"/>
</dbReference>
<evidence type="ECO:0000259" key="1">
    <source>
        <dbReference type="PROSITE" id="PS50093"/>
    </source>
</evidence>
<dbReference type="CDD" id="cd00146">
    <property type="entry name" value="PKD"/>
    <property type="match status" value="2"/>
</dbReference>
<dbReference type="GO" id="GO:0006508">
    <property type="term" value="P:proteolysis"/>
    <property type="evidence" value="ECO:0007669"/>
    <property type="project" value="InterPro"/>
</dbReference>
<name>A0A9E7PPM9_9EURY</name>
<dbReference type="InterPro" id="IPR000668">
    <property type="entry name" value="Peptidase_C1A_C"/>
</dbReference>
<dbReference type="Gene3D" id="2.60.40.10">
    <property type="entry name" value="Immunoglobulins"/>
    <property type="match status" value="2"/>
</dbReference>
<feature type="domain" description="PKD" evidence="1">
    <location>
        <begin position="1077"/>
        <end position="1155"/>
    </location>
</feature>
<dbReference type="PROSITE" id="PS50093">
    <property type="entry name" value="PKD"/>
    <property type="match status" value="2"/>
</dbReference>
<dbReference type="InterPro" id="IPR040528">
    <property type="entry name" value="Lectin-like"/>
</dbReference>
<dbReference type="InterPro" id="IPR025660">
    <property type="entry name" value="Pept_his_AS"/>
</dbReference>
<proteinExistence type="predicted"/>
<dbReference type="Gene3D" id="3.90.70.10">
    <property type="entry name" value="Cysteine proteinases"/>
    <property type="match status" value="1"/>
</dbReference>
<evidence type="ECO:0000313" key="3">
    <source>
        <dbReference type="Proteomes" id="UP001060368"/>
    </source>
</evidence>
<dbReference type="EMBL" id="CP096115">
    <property type="protein sequence ID" value="UUX92556.1"/>
    <property type="molecule type" value="Genomic_DNA"/>
</dbReference>
<dbReference type="Pfam" id="PF18560">
    <property type="entry name" value="Lectin_like"/>
    <property type="match status" value="1"/>
</dbReference>
<sequence>MKDILKLVAISIIFVLCLIAPALAVDNVSDLISNQSEVLQPEETMEIFENSTLISHEKNQEFDVNQNSTYPQSEEEVPSVVQVPEIPDEYIMPSGFAPINPEFIEWQMQHKDDNYLFGECNGGSCNPTFADDVFGEVYYTGEIPSPAVISSKKPDLTMISGDDMTIPDDGALPSSYDLRDYGRVTSVKNQGGCGSCWTFATYGSLESYFLVSESETYDFSENNMKNKNGFAALCCAGGNAYKSTAYLTRWDVPDCVSWYTGPVSESDDPYDDSSCLSPSSPEVQKHVQDVFYLYDQPASDNSLAKTMIKNYGALHGHVYWNYTTAINYATSAPSYYFDSSKGMVSNGGHAITLVGWDDLYSKTNFNVQPPGDGAFIAKNSWGTGWGNDGGYFMISYYDQRIKNGMVLFTAEGTENYEKLYDHSPFGYIGSYGAGSTTFKFSNVYTAGGDEKIQAIGFFTNEAGAEYTINVYKNPESGPVNTTAGSLSIKTGTAALAGYHTVKLTTPVDIQTGDKFSVVIEITNPEYNYPACIEYNVANYLTQATSAKGQSYYYNGVSWLDLYDWNPSVSPDFCIKVYTDDYSSESAPVADFSALPVLGTAPLKVAFNDTSTGNPTSWSWNFGDGDTSTLQNPEHTYTESRNYSISLEVSNSAGSDSITKTDYIIVTESTPEPGKISWQKCFGGSDYDYSRSIIQTSDDGYIATGSTESTNGDVFGDHGSTDVWVVKLNSEGVFSWQKCLGGSSADSGNSIAQTTDGGYIVAGTTESYNGDVSGKHSYQDVWVVKLNSAGSMTWQKCLGGTSYDYGKCILQTSDGGYIVAGYTGSLNGDVSGNHGYSDGWVVKLNSTGSLTWQKCLGGSDYDYFKNIVQTSDGGYILVGYTKSTNGDVSGNHGNYDIWVVKLNADGNLLWQRCLGGSNTDEGNIIIQSSDGGYVITGETYSHDGTSNKEDIIVAKLDADGNTLWQKFLGGSLSDIGNSIVQTSDGGYILTGETYSLNGDVSGNHGSSDVWVVKLDSSGNFIWQKCLGGDESDSGESIVQTSDGGYIVAGYTKSTNGDVSGNHGSSDVWVVKLEGNGMPQSEFTASPIAGTKPLEVQFTDESTGNPTSWLWDFGDGDTSTLQNPEHTYTESGNYSVSLEVSNSAGSNSITKTDYISVSGLTPSDGEWTIPLFYEFSSLSGRHTDFRELAFGTKTGATDSYDEGIDTRAAPADPDGYTQYFKLTGSAIKLYKDFRPIIDEGNNENSWTLKLICGDAEEDITREVTLSWDTSELNENVSSLTLNVAGETIDMTTQSSYTFETCDLLNLVEIKAGSTSSIDIPLKNGWNFISIPLSNAIITPGDGVDSTVYLYNSSIQNYNIINVDDMEQLGAGYWVYANKNTSISIVGIPLLEYSSDLKTGWNTIGSLSKETTTAELITDPDNSLGIEFYFYDAEVQNYRTALNIDSGMGIWTWANNDCNLYCS</sequence>
<gene>
    <name evidence="2" type="ORF">L6E24_00055</name>
</gene>
<dbReference type="PROSITE" id="PS00139">
    <property type="entry name" value="THIOL_PROTEASE_CYS"/>
    <property type="match status" value="1"/>
</dbReference>
<dbReference type="KEGG" id="mend:L6E24_00055"/>
<protein>
    <submittedName>
        <fullName evidence="2">Lectin like domain-containing protein</fullName>
    </submittedName>
</protein>
<feature type="domain" description="PKD" evidence="1">
    <location>
        <begin position="587"/>
        <end position="670"/>
    </location>
</feature>
<dbReference type="CDD" id="cd02619">
    <property type="entry name" value="Peptidase_C1"/>
    <property type="match status" value="1"/>
</dbReference>
<dbReference type="InterPro" id="IPR013783">
    <property type="entry name" value="Ig-like_fold"/>
</dbReference>
<dbReference type="FunFam" id="2.60.40.10:FF:000270">
    <property type="entry name" value="Cell surface protein"/>
    <property type="match status" value="2"/>
</dbReference>
<dbReference type="Proteomes" id="UP001060368">
    <property type="component" value="Chromosome"/>
</dbReference>
<accession>A0A9E7PPM9</accession>
<dbReference type="SMART" id="SM00645">
    <property type="entry name" value="Pept_C1"/>
    <property type="match status" value="1"/>
</dbReference>
<organism evidence="2 3">
    <name type="scientific">Methanoplanus endosymbiosus</name>
    <dbReference type="NCBI Taxonomy" id="33865"/>
    <lineage>
        <taxon>Archaea</taxon>
        <taxon>Methanobacteriati</taxon>
        <taxon>Methanobacteriota</taxon>
        <taxon>Stenosarchaea group</taxon>
        <taxon>Methanomicrobia</taxon>
        <taxon>Methanomicrobiales</taxon>
        <taxon>Methanomicrobiaceae</taxon>
        <taxon>Methanoplanus</taxon>
    </lineage>
</organism>
<dbReference type="InterPro" id="IPR035986">
    <property type="entry name" value="PKD_dom_sf"/>
</dbReference>
<dbReference type="PROSITE" id="PS00639">
    <property type="entry name" value="THIOL_PROTEASE_HIS"/>
    <property type="match status" value="1"/>
</dbReference>
<dbReference type="PANTHER" id="PTHR42754">
    <property type="entry name" value="ENDOGLUCANASE"/>
    <property type="match status" value="1"/>
</dbReference>
<evidence type="ECO:0000313" key="2">
    <source>
        <dbReference type="EMBL" id="UUX92556.1"/>
    </source>
</evidence>
<dbReference type="Pfam" id="PF00112">
    <property type="entry name" value="Peptidase_C1"/>
    <property type="match status" value="1"/>
</dbReference>
<dbReference type="SUPFAM" id="SSF49299">
    <property type="entry name" value="PKD domain"/>
    <property type="match status" value="2"/>
</dbReference>
<dbReference type="InterPro" id="IPR038765">
    <property type="entry name" value="Papain-like_cys_pep_sf"/>
</dbReference>
<dbReference type="SUPFAM" id="SSF54001">
    <property type="entry name" value="Cysteine proteinases"/>
    <property type="match status" value="1"/>
</dbReference>
<reference evidence="2" key="1">
    <citation type="submission" date="2022-04" db="EMBL/GenBank/DDBJ databases">
        <title>Complete genome of Methanoplanus endosymbiosus DSM 3599.</title>
        <authorList>
            <person name="Chen S.-C."/>
            <person name="You Y.-T."/>
            <person name="Zhou Y.-Z."/>
            <person name="Lai M.-C."/>
        </authorList>
    </citation>
    <scope>NUCLEOTIDE SEQUENCE</scope>
    <source>
        <strain evidence="2">DSM 3599</strain>
    </source>
</reference>
<dbReference type="RefSeq" id="WP_257742702.1">
    <property type="nucleotide sequence ID" value="NZ_CP096115.1"/>
</dbReference>
<dbReference type="InterPro" id="IPR000169">
    <property type="entry name" value="Pept_cys_AS"/>
</dbReference>